<evidence type="ECO:0000313" key="1">
    <source>
        <dbReference type="EMBL" id="KAJ8972304.1"/>
    </source>
</evidence>
<dbReference type="InterPro" id="IPR029063">
    <property type="entry name" value="SAM-dependent_MTases_sf"/>
</dbReference>
<dbReference type="Gene3D" id="3.40.50.150">
    <property type="entry name" value="Vaccinia Virus protein VP39"/>
    <property type="match status" value="1"/>
</dbReference>
<evidence type="ECO:0000313" key="2">
    <source>
        <dbReference type="Proteomes" id="UP001162156"/>
    </source>
</evidence>
<accession>A0AAV8ZWD1</accession>
<comment type="caution">
    <text evidence="1">The sequence shown here is derived from an EMBL/GenBank/DDBJ whole genome shotgun (WGS) entry which is preliminary data.</text>
</comment>
<gene>
    <name evidence="1" type="ORF">NQ314_000219</name>
</gene>
<keyword evidence="2" id="KW-1185">Reference proteome</keyword>
<proteinExistence type="predicted"/>
<organism evidence="1 2">
    <name type="scientific">Rhamnusium bicolor</name>
    <dbReference type="NCBI Taxonomy" id="1586634"/>
    <lineage>
        <taxon>Eukaryota</taxon>
        <taxon>Metazoa</taxon>
        <taxon>Ecdysozoa</taxon>
        <taxon>Arthropoda</taxon>
        <taxon>Hexapoda</taxon>
        <taxon>Insecta</taxon>
        <taxon>Pterygota</taxon>
        <taxon>Neoptera</taxon>
        <taxon>Endopterygota</taxon>
        <taxon>Coleoptera</taxon>
        <taxon>Polyphaga</taxon>
        <taxon>Cucujiformia</taxon>
        <taxon>Chrysomeloidea</taxon>
        <taxon>Cerambycidae</taxon>
        <taxon>Lepturinae</taxon>
        <taxon>Rhagiini</taxon>
        <taxon>Rhamnusium</taxon>
    </lineage>
</organism>
<name>A0AAV8ZWD1_9CUCU</name>
<dbReference type="EMBL" id="JANEYF010000093">
    <property type="protein sequence ID" value="KAJ8972304.1"/>
    <property type="molecule type" value="Genomic_DNA"/>
</dbReference>
<sequence length="75" mass="8740">MLRRAFISHWQSFRCVTTTSSTVDKQEIQQFQQISTEWWDEFGPVKPLHSMNKLRVPFIRDGLVNSGAVGVEKMQ</sequence>
<protein>
    <submittedName>
        <fullName evidence="1">Uncharacterized protein</fullName>
    </submittedName>
</protein>
<dbReference type="AlphaFoldDB" id="A0AAV8ZWD1"/>
<reference evidence="1" key="1">
    <citation type="journal article" date="2023" name="Insect Mol. Biol.">
        <title>Genome sequencing provides insights into the evolution of gene families encoding plant cell wall-degrading enzymes in longhorned beetles.</title>
        <authorList>
            <person name="Shin N.R."/>
            <person name="Okamura Y."/>
            <person name="Kirsch R."/>
            <person name="Pauchet Y."/>
        </authorList>
    </citation>
    <scope>NUCLEOTIDE SEQUENCE</scope>
    <source>
        <strain evidence="1">RBIC_L_NR</strain>
    </source>
</reference>
<dbReference type="Proteomes" id="UP001162156">
    <property type="component" value="Unassembled WGS sequence"/>
</dbReference>